<evidence type="ECO:0000256" key="10">
    <source>
        <dbReference type="PIRNR" id="PIRNR015601"/>
    </source>
</evidence>
<evidence type="ECO:0000256" key="1">
    <source>
        <dbReference type="ARBA" id="ARBA00004496"/>
    </source>
</evidence>
<dbReference type="Gene3D" id="3.40.1280.10">
    <property type="match status" value="1"/>
</dbReference>
<dbReference type="InterPro" id="IPR029026">
    <property type="entry name" value="tRNA_m1G_MTases_N"/>
</dbReference>
<dbReference type="InterPro" id="IPR046887">
    <property type="entry name" value="RsmE_PUA-like"/>
</dbReference>
<dbReference type="HOGENOM" id="CLU_067442_4_1_10"/>
<dbReference type="PANTHER" id="PTHR30027:SF3">
    <property type="entry name" value="16S RRNA (URACIL(1498)-N(3))-METHYLTRANSFERASE"/>
    <property type="match status" value="1"/>
</dbReference>
<comment type="similarity">
    <text evidence="2 10">Belongs to the RNA methyltransferase RsmE family.</text>
</comment>
<sequence>MKEARYFYVPDAAAVNELPAEEAVHALRVLRLKEGDELFLMDGEGCFYRAEVALATTKKCIYAIRQTLRQTRAWRGRIHLAIAPTKDMGRMEWMAEKATEVGFDVLSFLDCKFSERKTLRTDRIEKIVISAVKQSRKGWKPAVNPMMSFRSFIEHCPDNGRKYICHCYPEISRADFFSAVSCVSPAVRSSQDRRQTDADTPSSAEDLTVLIGPEGDFSIDEVRLAMAHGFESVTLGNSRLRTETAGLSAVMMSQLARRV</sequence>
<feature type="domain" description="Ribosomal RNA small subunit methyltransferase E PUA-like" evidence="12">
    <location>
        <begin position="18"/>
        <end position="60"/>
    </location>
</feature>
<comment type="catalytic activity">
    <reaction evidence="9 10">
        <text>uridine(1498) in 16S rRNA + S-adenosyl-L-methionine = N(3)-methyluridine(1498) in 16S rRNA + S-adenosyl-L-homocysteine + H(+)</text>
        <dbReference type="Rhea" id="RHEA:42920"/>
        <dbReference type="Rhea" id="RHEA-COMP:10283"/>
        <dbReference type="Rhea" id="RHEA-COMP:10284"/>
        <dbReference type="ChEBI" id="CHEBI:15378"/>
        <dbReference type="ChEBI" id="CHEBI:57856"/>
        <dbReference type="ChEBI" id="CHEBI:59789"/>
        <dbReference type="ChEBI" id="CHEBI:65315"/>
        <dbReference type="ChEBI" id="CHEBI:74502"/>
        <dbReference type="EC" id="2.1.1.193"/>
    </reaction>
</comment>
<organism evidence="13 14">
    <name type="scientific">Prevotella multiformis DSM 16608</name>
    <dbReference type="NCBI Taxonomy" id="888743"/>
    <lineage>
        <taxon>Bacteria</taxon>
        <taxon>Pseudomonadati</taxon>
        <taxon>Bacteroidota</taxon>
        <taxon>Bacteroidia</taxon>
        <taxon>Bacteroidales</taxon>
        <taxon>Prevotellaceae</taxon>
        <taxon>Prevotella</taxon>
    </lineage>
</organism>
<dbReference type="AlphaFoldDB" id="F0F8J0"/>
<dbReference type="InterPro" id="IPR029028">
    <property type="entry name" value="Alpha/beta_knot_MTases"/>
</dbReference>
<dbReference type="SUPFAM" id="SSF88697">
    <property type="entry name" value="PUA domain-like"/>
    <property type="match status" value="1"/>
</dbReference>
<evidence type="ECO:0000256" key="4">
    <source>
        <dbReference type="ARBA" id="ARBA00022552"/>
    </source>
</evidence>
<dbReference type="GO" id="GO:0070042">
    <property type="term" value="F:rRNA (uridine-N3-)-methyltransferase activity"/>
    <property type="evidence" value="ECO:0007669"/>
    <property type="project" value="TreeGrafter"/>
</dbReference>
<keyword evidence="5 10" id="KW-0489">Methyltransferase</keyword>
<evidence type="ECO:0000256" key="6">
    <source>
        <dbReference type="ARBA" id="ARBA00022679"/>
    </source>
</evidence>
<evidence type="ECO:0000259" key="11">
    <source>
        <dbReference type="Pfam" id="PF04452"/>
    </source>
</evidence>
<dbReference type="GO" id="GO:0070475">
    <property type="term" value="P:rRNA base methylation"/>
    <property type="evidence" value="ECO:0007669"/>
    <property type="project" value="TreeGrafter"/>
</dbReference>
<evidence type="ECO:0000313" key="13">
    <source>
        <dbReference type="EMBL" id="EGC19367.1"/>
    </source>
</evidence>
<keyword evidence="6 10" id="KW-0808">Transferase</keyword>
<comment type="subcellular location">
    <subcellularLocation>
        <location evidence="1 10">Cytoplasm</location>
    </subcellularLocation>
</comment>
<dbReference type="OrthoDB" id="9815641at2"/>
<dbReference type="EMBL" id="AEWX01000027">
    <property type="protein sequence ID" value="EGC19367.1"/>
    <property type="molecule type" value="Genomic_DNA"/>
</dbReference>
<evidence type="ECO:0000259" key="12">
    <source>
        <dbReference type="Pfam" id="PF20260"/>
    </source>
</evidence>
<protein>
    <recommendedName>
        <fullName evidence="10">Ribosomal RNA small subunit methyltransferase E</fullName>
        <ecNumber evidence="10">2.1.1.193</ecNumber>
    </recommendedName>
</protein>
<dbReference type="Pfam" id="PF04452">
    <property type="entry name" value="Methyltrans_RNA"/>
    <property type="match status" value="1"/>
</dbReference>
<evidence type="ECO:0000256" key="2">
    <source>
        <dbReference type="ARBA" id="ARBA00005528"/>
    </source>
</evidence>
<dbReference type="PIRSF" id="PIRSF015601">
    <property type="entry name" value="MTase_slr0722"/>
    <property type="match status" value="1"/>
</dbReference>
<dbReference type="EC" id="2.1.1.193" evidence="10"/>
<dbReference type="InterPro" id="IPR015947">
    <property type="entry name" value="PUA-like_sf"/>
</dbReference>
<dbReference type="Proteomes" id="UP000005697">
    <property type="component" value="Unassembled WGS sequence"/>
</dbReference>
<evidence type="ECO:0000256" key="8">
    <source>
        <dbReference type="ARBA" id="ARBA00025699"/>
    </source>
</evidence>
<accession>F0F8J0</accession>
<keyword evidence="7 10" id="KW-0949">S-adenosyl-L-methionine</keyword>
<dbReference type="InterPro" id="IPR006700">
    <property type="entry name" value="RsmE"/>
</dbReference>
<evidence type="ECO:0000256" key="9">
    <source>
        <dbReference type="ARBA" id="ARBA00047944"/>
    </source>
</evidence>
<proteinExistence type="inferred from homology"/>
<gene>
    <name evidence="13" type="ORF">HMPREF9141_1907</name>
</gene>
<dbReference type="SUPFAM" id="SSF75217">
    <property type="entry name" value="alpha/beta knot"/>
    <property type="match status" value="1"/>
</dbReference>
<keyword evidence="4 10" id="KW-0698">rRNA processing</keyword>
<keyword evidence="14" id="KW-1185">Reference proteome</keyword>
<evidence type="ECO:0000256" key="3">
    <source>
        <dbReference type="ARBA" id="ARBA00022490"/>
    </source>
</evidence>
<keyword evidence="3 10" id="KW-0963">Cytoplasm</keyword>
<dbReference type="CDD" id="cd18084">
    <property type="entry name" value="RsmE-like"/>
    <property type="match status" value="1"/>
</dbReference>
<comment type="function">
    <text evidence="8 10">Specifically methylates the N3 position of the uracil ring of uridine 1498 (m3U1498) in 16S rRNA. Acts on the fully assembled 30S ribosomal subunit.</text>
</comment>
<dbReference type="NCBIfam" id="TIGR00046">
    <property type="entry name" value="RsmE family RNA methyltransferase"/>
    <property type="match status" value="1"/>
</dbReference>
<comment type="caution">
    <text evidence="13">The sequence shown here is derived from an EMBL/GenBank/DDBJ whole genome shotgun (WGS) entry which is preliminary data.</text>
</comment>
<dbReference type="Pfam" id="PF20260">
    <property type="entry name" value="PUA_4"/>
    <property type="match status" value="1"/>
</dbReference>
<reference evidence="13 14" key="1">
    <citation type="submission" date="2011-01" db="EMBL/GenBank/DDBJ databases">
        <authorList>
            <person name="Muzny D."/>
            <person name="Qin X."/>
            <person name="Deng J."/>
            <person name="Jiang H."/>
            <person name="Liu Y."/>
            <person name="Qu J."/>
            <person name="Song X.-Z."/>
            <person name="Zhang L."/>
            <person name="Thornton R."/>
            <person name="Coyle M."/>
            <person name="Francisco L."/>
            <person name="Jackson L."/>
            <person name="Javaid M."/>
            <person name="Korchina V."/>
            <person name="Kovar C."/>
            <person name="Mata R."/>
            <person name="Mathew T."/>
            <person name="Ngo R."/>
            <person name="Nguyen L."/>
            <person name="Nguyen N."/>
            <person name="Okwuonu G."/>
            <person name="Ongeri F."/>
            <person name="Pham C."/>
            <person name="Simmons D."/>
            <person name="Wilczek-Boney K."/>
            <person name="Hale W."/>
            <person name="Jakkamsetti A."/>
            <person name="Pham P."/>
            <person name="Ruth R."/>
            <person name="San Lucas F."/>
            <person name="Warren J."/>
            <person name="Zhang J."/>
            <person name="Zhao Z."/>
            <person name="Zhou C."/>
            <person name="Zhu D."/>
            <person name="Lee S."/>
            <person name="Bess C."/>
            <person name="Blankenburg K."/>
            <person name="Forbes L."/>
            <person name="Fu Q."/>
            <person name="Gubbala S."/>
            <person name="Hirani K."/>
            <person name="Jayaseelan J.C."/>
            <person name="Lara F."/>
            <person name="Munidasa M."/>
            <person name="Palculict T."/>
            <person name="Patil S."/>
            <person name="Pu L.-L."/>
            <person name="Saada N."/>
            <person name="Tang L."/>
            <person name="Weissenberger G."/>
            <person name="Zhu Y."/>
            <person name="Hemphill L."/>
            <person name="Shang Y."/>
            <person name="Youmans B."/>
            <person name="Ayvaz T."/>
            <person name="Ross M."/>
            <person name="Santibanez J."/>
            <person name="Aqrawi P."/>
            <person name="Gross S."/>
            <person name="Joshi V."/>
            <person name="Fowler G."/>
            <person name="Nazareth L."/>
            <person name="Reid J."/>
            <person name="Worley K."/>
            <person name="Petrosino J."/>
            <person name="Highlander S."/>
            <person name="Gibbs R."/>
        </authorList>
    </citation>
    <scope>NUCLEOTIDE SEQUENCE [LARGE SCALE GENOMIC DNA]</scope>
    <source>
        <strain evidence="13 14">DSM 16608</strain>
    </source>
</reference>
<evidence type="ECO:0000256" key="7">
    <source>
        <dbReference type="ARBA" id="ARBA00022691"/>
    </source>
</evidence>
<evidence type="ECO:0000256" key="5">
    <source>
        <dbReference type="ARBA" id="ARBA00022603"/>
    </source>
</evidence>
<dbReference type="InterPro" id="IPR046886">
    <property type="entry name" value="RsmE_MTase_dom"/>
</dbReference>
<name>F0F8J0_9BACT</name>
<dbReference type="eggNOG" id="COG1385">
    <property type="taxonomic scope" value="Bacteria"/>
</dbReference>
<dbReference type="GO" id="GO:0005737">
    <property type="term" value="C:cytoplasm"/>
    <property type="evidence" value="ECO:0007669"/>
    <property type="project" value="UniProtKB-SubCell"/>
</dbReference>
<dbReference type="RefSeq" id="WP_007366660.1">
    <property type="nucleotide sequence ID" value="NZ_GL872282.1"/>
</dbReference>
<evidence type="ECO:0000313" key="14">
    <source>
        <dbReference type="Proteomes" id="UP000005697"/>
    </source>
</evidence>
<dbReference type="STRING" id="888743.HMPREF9141_1907"/>
<feature type="domain" description="Ribosomal RNA small subunit methyltransferase E methyltransferase" evidence="11">
    <location>
        <begin position="77"/>
        <end position="251"/>
    </location>
</feature>
<dbReference type="PANTHER" id="PTHR30027">
    <property type="entry name" value="RIBOSOMAL RNA SMALL SUBUNIT METHYLTRANSFERASE E"/>
    <property type="match status" value="1"/>
</dbReference>
<dbReference type="Gene3D" id="2.40.240.20">
    <property type="entry name" value="Hypothetical PUA domain-like, domain 1"/>
    <property type="match status" value="1"/>
</dbReference>